<comment type="caution">
    <text evidence="2">The sequence shown here is derived from an EMBL/GenBank/DDBJ whole genome shotgun (WGS) entry which is preliminary data.</text>
</comment>
<evidence type="ECO:0000256" key="1">
    <source>
        <dbReference type="SAM" id="Phobius"/>
    </source>
</evidence>
<organism evidence="2 3">
    <name type="scientific">Xanthobacter autotrophicus</name>
    <dbReference type="NCBI Taxonomy" id="280"/>
    <lineage>
        <taxon>Bacteria</taxon>
        <taxon>Pseudomonadati</taxon>
        <taxon>Pseudomonadota</taxon>
        <taxon>Alphaproteobacteria</taxon>
        <taxon>Hyphomicrobiales</taxon>
        <taxon>Xanthobacteraceae</taxon>
        <taxon>Xanthobacter</taxon>
    </lineage>
</organism>
<dbReference type="OrthoDB" id="7679120at2"/>
<accession>A0A6C1KA14</accession>
<reference evidence="2 3" key="1">
    <citation type="submission" date="2019-05" db="EMBL/GenBank/DDBJ databases">
        <authorList>
            <person name="Zhou X."/>
        </authorList>
    </citation>
    <scope>NUCLEOTIDE SEQUENCE [LARGE SCALE GENOMIC DNA]</scope>
    <source>
        <strain evidence="2 3">DSM 432</strain>
    </source>
</reference>
<evidence type="ECO:0000313" key="3">
    <source>
        <dbReference type="Proteomes" id="UP000305131"/>
    </source>
</evidence>
<protein>
    <submittedName>
        <fullName evidence="2">Uncharacterized protein</fullName>
    </submittedName>
</protein>
<dbReference type="AlphaFoldDB" id="A0A6C1KA14"/>
<dbReference type="Proteomes" id="UP000305131">
    <property type="component" value="Unassembled WGS sequence"/>
</dbReference>
<sequence>MIRFLFRFIGFWLVAGGFVALIVDGTRSIAASALVFTSTGDAWFALSPGTLEQAERSGRTGLPLIWNSAILPLLSLPAFLLLVVVGLILLALGRVRERSRFEVSR</sequence>
<keyword evidence="1" id="KW-0472">Membrane</keyword>
<dbReference type="GeneID" id="95775694"/>
<dbReference type="EMBL" id="VAUP01000038">
    <property type="protein sequence ID" value="TLX41165.1"/>
    <property type="molecule type" value="Genomic_DNA"/>
</dbReference>
<keyword evidence="1" id="KW-1133">Transmembrane helix</keyword>
<keyword evidence="1" id="KW-0812">Transmembrane</keyword>
<name>A0A6C1KA14_XANAU</name>
<feature type="transmembrane region" description="Helical" evidence="1">
    <location>
        <begin position="69"/>
        <end position="92"/>
    </location>
</feature>
<dbReference type="RefSeq" id="WP_138401208.1">
    <property type="nucleotide sequence ID" value="NZ_JBAFVI010000003.1"/>
</dbReference>
<gene>
    <name evidence="2" type="ORF">FBQ73_19765</name>
</gene>
<proteinExistence type="predicted"/>
<evidence type="ECO:0000313" key="2">
    <source>
        <dbReference type="EMBL" id="TLX41165.1"/>
    </source>
</evidence>